<keyword evidence="1" id="KW-0472">Membrane</keyword>
<dbReference type="OrthoDB" id="9791851at2"/>
<evidence type="ECO:0000313" key="2">
    <source>
        <dbReference type="EMBL" id="AQQ09953.1"/>
    </source>
</evidence>
<dbReference type="Proteomes" id="UP000188273">
    <property type="component" value="Chromosome"/>
</dbReference>
<dbReference type="EMBL" id="CP019633">
    <property type="protein sequence ID" value="AQQ09953.1"/>
    <property type="molecule type" value="Genomic_DNA"/>
</dbReference>
<dbReference type="PANTHER" id="PTHR30092">
    <property type="entry name" value="INNER MEMBRANE PROTEIN CRED"/>
    <property type="match status" value="1"/>
</dbReference>
<keyword evidence="1" id="KW-1133">Transmembrane helix</keyword>
<gene>
    <name evidence="2" type="primary">creD</name>
    <name evidence="2" type="ORF">L21SP3_01774</name>
</gene>
<reference evidence="3" key="1">
    <citation type="submission" date="2017-02" db="EMBL/GenBank/DDBJ databases">
        <title>Comparative genomics and description of representatives of a novel lineage of planctomycetes thriving in anoxic sediments.</title>
        <authorList>
            <person name="Spring S."/>
            <person name="Bunk B."/>
            <person name="Sproer C."/>
            <person name="Klenk H.-P."/>
        </authorList>
    </citation>
    <scope>NUCLEOTIDE SEQUENCE [LARGE SCALE GENOMIC DNA]</scope>
    <source>
        <strain evidence="3">L21-RPul-D3</strain>
    </source>
</reference>
<dbReference type="NCBIfam" id="NF008712">
    <property type="entry name" value="PRK11715.1-1"/>
    <property type="match status" value="1"/>
</dbReference>
<dbReference type="Pfam" id="PF06123">
    <property type="entry name" value="CreD"/>
    <property type="match status" value="1"/>
</dbReference>
<organism evidence="2 3">
    <name type="scientific">Sedimentisphaera cyanobacteriorum</name>
    <dbReference type="NCBI Taxonomy" id="1940790"/>
    <lineage>
        <taxon>Bacteria</taxon>
        <taxon>Pseudomonadati</taxon>
        <taxon>Planctomycetota</taxon>
        <taxon>Phycisphaerae</taxon>
        <taxon>Sedimentisphaerales</taxon>
        <taxon>Sedimentisphaeraceae</taxon>
        <taxon>Sedimentisphaera</taxon>
    </lineage>
</organism>
<feature type="transmembrane region" description="Helical" evidence="1">
    <location>
        <begin position="393"/>
        <end position="411"/>
    </location>
</feature>
<dbReference type="PANTHER" id="PTHR30092:SF0">
    <property type="entry name" value="INNER MEMBRANE PROTEIN CRED"/>
    <property type="match status" value="1"/>
</dbReference>
<feature type="transmembrane region" description="Helical" evidence="1">
    <location>
        <begin position="15"/>
        <end position="36"/>
    </location>
</feature>
<dbReference type="PIRSF" id="PIRSF004548">
    <property type="entry name" value="CreD"/>
    <property type="match status" value="1"/>
</dbReference>
<sequence length="443" mass="50002">MQKYSVPGAWSTKYAIIKFAAIIITLLLFLIPLGMFDGIMRSRRSRCEQVKMEISEKWSGGRQTIAGPVVILPYQERELVPEYDKTGTKTGTTVKTANGKIVVLPETLNIDSQADAHVRYRSIYEAVVYNSDISISGKFVLPEAEQLKISEENVTVGKPELAFFVNSTKSFSETIKAEINGISKVFKRGATEIRTFPQGDLYCFINQKLGDEVQFSIDLNVKGAGGLSFAPLGSETKVKIQSSWPNPSFSGEFLPKQREISDSGFSAEWQLLGMNREYPQIWNNREYRISESFFGVEFFNSVNVYHKYERTAKYAILFVIFTFIAMFLIESACDFSFQYFHYLLVGAASTLFYIILLATSEHLSYAPAFLISASAMTILNSAYCWAISRKGKAALAMFITLALLYGFWYFVLNLQDTALLVCSWGLFIILAAIMFITRKSRIF</sequence>
<keyword evidence="1" id="KW-0812">Transmembrane</keyword>
<dbReference type="InterPro" id="IPR010364">
    <property type="entry name" value="Uncharacterised_IM_CreD"/>
</dbReference>
<dbReference type="KEGG" id="pbu:L21SP3_01774"/>
<feature type="transmembrane region" description="Helical" evidence="1">
    <location>
        <begin position="339"/>
        <end position="359"/>
    </location>
</feature>
<proteinExistence type="predicted"/>
<feature type="transmembrane region" description="Helical" evidence="1">
    <location>
        <begin position="314"/>
        <end position="332"/>
    </location>
</feature>
<dbReference type="RefSeq" id="WP_077540747.1">
    <property type="nucleotide sequence ID" value="NZ_CP019633.1"/>
</dbReference>
<feature type="transmembrane region" description="Helical" evidence="1">
    <location>
        <begin position="417"/>
        <end position="437"/>
    </location>
</feature>
<name>A0A1Q2HRU8_9BACT</name>
<accession>A0A1Q2HRU8</accession>
<keyword evidence="3" id="KW-1185">Reference proteome</keyword>
<evidence type="ECO:0000256" key="1">
    <source>
        <dbReference type="SAM" id="Phobius"/>
    </source>
</evidence>
<dbReference type="GO" id="GO:0005886">
    <property type="term" value="C:plasma membrane"/>
    <property type="evidence" value="ECO:0007669"/>
    <property type="project" value="TreeGrafter"/>
</dbReference>
<protein>
    <submittedName>
        <fullName evidence="2">Inner membrane protein CreD</fullName>
    </submittedName>
</protein>
<dbReference type="AlphaFoldDB" id="A0A1Q2HRU8"/>
<feature type="transmembrane region" description="Helical" evidence="1">
    <location>
        <begin position="365"/>
        <end position="386"/>
    </location>
</feature>
<evidence type="ECO:0000313" key="3">
    <source>
        <dbReference type="Proteomes" id="UP000188273"/>
    </source>
</evidence>